<dbReference type="GO" id="GO:0006511">
    <property type="term" value="P:ubiquitin-dependent protein catabolic process"/>
    <property type="evidence" value="ECO:0007669"/>
    <property type="project" value="TreeGrafter"/>
</dbReference>
<dbReference type="InterPro" id="IPR055089">
    <property type="entry name" value="COP9_N"/>
</dbReference>
<keyword evidence="5" id="KW-0963">Cytoplasm</keyword>
<organism evidence="9 10">
    <name type="scientific">Heracleum sosnowskyi</name>
    <dbReference type="NCBI Taxonomy" id="360622"/>
    <lineage>
        <taxon>Eukaryota</taxon>
        <taxon>Viridiplantae</taxon>
        <taxon>Streptophyta</taxon>
        <taxon>Embryophyta</taxon>
        <taxon>Tracheophyta</taxon>
        <taxon>Spermatophyta</taxon>
        <taxon>Magnoliopsida</taxon>
        <taxon>eudicotyledons</taxon>
        <taxon>Gunneridae</taxon>
        <taxon>Pentapetalae</taxon>
        <taxon>asterids</taxon>
        <taxon>campanulids</taxon>
        <taxon>Apiales</taxon>
        <taxon>Apiaceae</taxon>
        <taxon>Apioideae</taxon>
        <taxon>apioid superclade</taxon>
        <taxon>Tordylieae</taxon>
        <taxon>Tordyliinae</taxon>
        <taxon>Heracleum</taxon>
    </lineage>
</organism>
<evidence type="ECO:0000313" key="10">
    <source>
        <dbReference type="Proteomes" id="UP001237642"/>
    </source>
</evidence>
<dbReference type="InterPro" id="IPR050756">
    <property type="entry name" value="CSN3"/>
</dbReference>
<dbReference type="FunFam" id="1.10.10.10:FF:000354">
    <property type="entry name" value="COP9 signalosome complex subunit 3"/>
    <property type="match status" value="1"/>
</dbReference>
<dbReference type="PROSITE" id="PS50250">
    <property type="entry name" value="PCI"/>
    <property type="match status" value="1"/>
</dbReference>
<comment type="similarity">
    <text evidence="3">Belongs to the CSN3 family.</text>
</comment>
<comment type="caution">
    <text evidence="9">The sequence shown here is derived from an EMBL/GenBank/DDBJ whole genome shotgun (WGS) entry which is preliminary data.</text>
</comment>
<dbReference type="Pfam" id="PF01399">
    <property type="entry name" value="PCI"/>
    <property type="match status" value="1"/>
</dbReference>
<dbReference type="SMART" id="SM00088">
    <property type="entry name" value="PINT"/>
    <property type="match status" value="1"/>
</dbReference>
<proteinExistence type="inferred from homology"/>
<keyword evidence="7" id="KW-0539">Nucleus</keyword>
<evidence type="ECO:0000256" key="5">
    <source>
        <dbReference type="ARBA" id="ARBA00022490"/>
    </source>
</evidence>
<reference evidence="9" key="2">
    <citation type="submission" date="2023-05" db="EMBL/GenBank/DDBJ databases">
        <authorList>
            <person name="Schelkunov M.I."/>
        </authorList>
    </citation>
    <scope>NUCLEOTIDE SEQUENCE</scope>
    <source>
        <strain evidence="9">Hsosn_3</strain>
        <tissue evidence="9">Leaf</tissue>
    </source>
</reference>
<dbReference type="SUPFAM" id="SSF46785">
    <property type="entry name" value="Winged helix' DNA-binding domain"/>
    <property type="match status" value="1"/>
</dbReference>
<dbReference type="GO" id="GO:0005737">
    <property type="term" value="C:cytoplasm"/>
    <property type="evidence" value="ECO:0007669"/>
    <property type="project" value="UniProtKB-SubCell"/>
</dbReference>
<feature type="domain" description="PCI" evidence="8">
    <location>
        <begin position="192"/>
        <end position="361"/>
    </location>
</feature>
<name>A0AAD8JIM8_9APIA</name>
<protein>
    <recommendedName>
        <fullName evidence="4">COP9 signalosome complex subunit 3</fullName>
    </recommendedName>
</protein>
<evidence type="ECO:0000313" key="9">
    <source>
        <dbReference type="EMBL" id="KAK1404391.1"/>
    </source>
</evidence>
<dbReference type="FunFam" id="1.25.40.570:FF:000008">
    <property type="entry name" value="COP9 signalosome complex subunit 3"/>
    <property type="match status" value="1"/>
</dbReference>
<comment type="subcellular location">
    <subcellularLocation>
        <location evidence="2">Cytoplasm</location>
    </subcellularLocation>
    <subcellularLocation>
        <location evidence="1">Nucleus</location>
    </subcellularLocation>
</comment>
<evidence type="ECO:0000256" key="2">
    <source>
        <dbReference type="ARBA" id="ARBA00004496"/>
    </source>
</evidence>
<evidence type="ECO:0000259" key="8">
    <source>
        <dbReference type="PROSITE" id="PS50250"/>
    </source>
</evidence>
<evidence type="ECO:0000256" key="3">
    <source>
        <dbReference type="ARBA" id="ARBA00007084"/>
    </source>
</evidence>
<dbReference type="GO" id="GO:0008180">
    <property type="term" value="C:COP9 signalosome"/>
    <property type="evidence" value="ECO:0007669"/>
    <property type="project" value="UniProtKB-KW"/>
</dbReference>
<keyword evidence="10" id="KW-1185">Reference proteome</keyword>
<evidence type="ECO:0000256" key="6">
    <source>
        <dbReference type="ARBA" id="ARBA00022790"/>
    </source>
</evidence>
<reference evidence="9" key="1">
    <citation type="submission" date="2023-02" db="EMBL/GenBank/DDBJ databases">
        <title>Genome of toxic invasive species Heracleum sosnowskyi carries increased number of genes despite the absence of recent whole-genome duplications.</title>
        <authorList>
            <person name="Schelkunov M."/>
            <person name="Shtratnikova V."/>
            <person name="Makarenko M."/>
            <person name="Klepikova A."/>
            <person name="Omelchenko D."/>
            <person name="Novikova G."/>
            <person name="Obukhova E."/>
            <person name="Bogdanov V."/>
            <person name="Penin A."/>
            <person name="Logacheva M."/>
        </authorList>
    </citation>
    <scope>NUCLEOTIDE SEQUENCE</scope>
    <source>
        <strain evidence="9">Hsosn_3</strain>
        <tissue evidence="9">Leaf</tissue>
    </source>
</reference>
<accession>A0AAD8JIM8</accession>
<dbReference type="InterPro" id="IPR000717">
    <property type="entry name" value="PCI_dom"/>
</dbReference>
<dbReference type="Gene3D" id="1.25.40.570">
    <property type="match status" value="1"/>
</dbReference>
<dbReference type="Pfam" id="PF22788">
    <property type="entry name" value="COP9_hel_rpt"/>
    <property type="match status" value="1"/>
</dbReference>
<sequence>MDAVESIVGHIQALSNSPAELNELTAFLKRAQKQIRSESTRLFSALPQLDPSIHSLGYLFILDGYNSAPNTKERASEIIPIVARFVRTCSANQIRLAPDKFIAVCRNLRDQVMLLQSPMRGVAPMLTAIRKLQSSAEHLTVLHPDFLLLCLSSKCYKSGLSILQDEIYEVDHLKDLLLYGYYGGMICIGMKHFRNALDLLHNVITAPMTNLSAIAVEAYKKYILVSLIHLGQFIPDFPKYTSSAAQKNLNSLAQPYLELALAYGTGRLTEQEKCVQKYQERFERDNNFGLVRQVISSTSKRNIQRLTQTYLTLSLRDIADRVQLNSAKEAEMHVLQMIQDDEIFATINQKDGMVTFQEDPEQYKSCEMIERIDSSIQRIMTLSKKLSTKNEELSCDRAYLSRAGKERRPDFDDYDAAPHNFM</sequence>
<gene>
    <name evidence="9" type="ORF">POM88_003996</name>
</gene>
<dbReference type="EMBL" id="JAUIZM010000001">
    <property type="protein sequence ID" value="KAK1404391.1"/>
    <property type="molecule type" value="Genomic_DNA"/>
</dbReference>
<dbReference type="InterPro" id="IPR036390">
    <property type="entry name" value="WH_DNA-bd_sf"/>
</dbReference>
<dbReference type="PANTHER" id="PTHR10758">
    <property type="entry name" value="26S PROTEASOME NON-ATPASE REGULATORY SUBUNIT 3/COP9 SIGNALOSOME COMPLEX SUBUNIT 3"/>
    <property type="match status" value="1"/>
</dbReference>
<evidence type="ECO:0000256" key="7">
    <source>
        <dbReference type="ARBA" id="ARBA00023242"/>
    </source>
</evidence>
<dbReference type="Proteomes" id="UP001237642">
    <property type="component" value="Unassembled WGS sequence"/>
</dbReference>
<evidence type="ECO:0000256" key="4">
    <source>
        <dbReference type="ARBA" id="ARBA00014878"/>
    </source>
</evidence>
<keyword evidence="6" id="KW-0736">Signalosome</keyword>
<dbReference type="PANTHER" id="PTHR10758:SF1">
    <property type="entry name" value="COP9 SIGNALOSOME COMPLEX SUBUNIT 3"/>
    <property type="match status" value="1"/>
</dbReference>
<evidence type="ECO:0000256" key="1">
    <source>
        <dbReference type="ARBA" id="ARBA00004123"/>
    </source>
</evidence>
<dbReference type="AlphaFoldDB" id="A0AAD8JIM8"/>